<dbReference type="PANTHER" id="PTHR13377">
    <property type="entry name" value="PLACENTAL PROTEIN 6"/>
    <property type="match status" value="1"/>
</dbReference>
<dbReference type="SMART" id="SM01160">
    <property type="entry name" value="DUF1751"/>
    <property type="match status" value="1"/>
</dbReference>
<evidence type="ECO:0000256" key="6">
    <source>
        <dbReference type="SAM" id="Phobius"/>
    </source>
</evidence>
<gene>
    <name evidence="7" type="ORF">PhCBS80983_g04590</name>
</gene>
<dbReference type="PANTHER" id="PTHR13377:SF3">
    <property type="entry name" value="TRANSMEMBRANE PROTEIN 115"/>
    <property type="match status" value="1"/>
</dbReference>
<evidence type="ECO:0000256" key="5">
    <source>
        <dbReference type="SAM" id="MobiDB-lite"/>
    </source>
</evidence>
<evidence type="ECO:0000256" key="1">
    <source>
        <dbReference type="ARBA" id="ARBA00004141"/>
    </source>
</evidence>
<feature type="compositionally biased region" description="Low complexity" evidence="5">
    <location>
        <begin position="254"/>
        <end position="271"/>
    </location>
</feature>
<dbReference type="EMBL" id="QEAQ01000077">
    <property type="protein sequence ID" value="TPX56354.1"/>
    <property type="molecule type" value="Genomic_DNA"/>
</dbReference>
<keyword evidence="3 6" id="KW-1133">Transmembrane helix</keyword>
<name>A0A507DXA3_9FUNG</name>
<dbReference type="Proteomes" id="UP000318582">
    <property type="component" value="Unassembled WGS sequence"/>
</dbReference>
<evidence type="ECO:0000256" key="4">
    <source>
        <dbReference type="ARBA" id="ARBA00023136"/>
    </source>
</evidence>
<feature type="transmembrane region" description="Helical" evidence="6">
    <location>
        <begin position="160"/>
        <end position="191"/>
    </location>
</feature>
<dbReference type="AlphaFoldDB" id="A0A507DXA3"/>
<feature type="transmembrane region" description="Helical" evidence="6">
    <location>
        <begin position="20"/>
        <end position="46"/>
    </location>
</feature>
<dbReference type="FunFam" id="1.20.1540.10:FF:000004">
    <property type="entry name" value="Transmembrane protein 115"/>
    <property type="match status" value="1"/>
</dbReference>
<evidence type="ECO:0000256" key="3">
    <source>
        <dbReference type="ARBA" id="ARBA00022989"/>
    </source>
</evidence>
<sequence length="308" mass="34093">MKFDPRSVPLATRTLLAISVVLSLASYIIPIEYIALIPATSVYYLWTFVTAGLWESNPISLLINGTGLLFAGKYFENQWGLRSFVKYVAIVNVGAYLGVFLATVLEYAATFDLAWLFDSEASGLAALLAGFLVSFKQAVPEHSIKVFNVVSVRAKHLPSVYLLLNFILFVCRIIHVHFFIVLFGTLVSWLYTRFYKRQDGLKGDRSETFSFASFWPDIFHPIVKPWSNAVFKLAVSMKLCPPLSNTPLPTTRYDAPPQHGGQPPAQPGPIDADAERRRALALKALDMRLSEPAATPTPAPSTAPQPPT</sequence>
<dbReference type="Pfam" id="PF08551">
    <property type="entry name" value="DUF1751"/>
    <property type="match status" value="1"/>
</dbReference>
<dbReference type="SUPFAM" id="SSF144091">
    <property type="entry name" value="Rhomboid-like"/>
    <property type="match status" value="1"/>
</dbReference>
<keyword evidence="4 6" id="KW-0472">Membrane</keyword>
<proteinExistence type="predicted"/>
<keyword evidence="2 6" id="KW-0812">Transmembrane</keyword>
<dbReference type="GO" id="GO:0006890">
    <property type="term" value="P:retrograde vesicle-mediated transport, Golgi to endoplasmic reticulum"/>
    <property type="evidence" value="ECO:0007669"/>
    <property type="project" value="InterPro"/>
</dbReference>
<accession>A0A507DXA3</accession>
<evidence type="ECO:0000256" key="2">
    <source>
        <dbReference type="ARBA" id="ARBA00022692"/>
    </source>
</evidence>
<dbReference type="InterPro" id="IPR013861">
    <property type="entry name" value="TMEM115/Pdh1/Rbl19"/>
</dbReference>
<dbReference type="STRING" id="109895.A0A507DXA3"/>
<dbReference type="Gene3D" id="1.20.1540.10">
    <property type="entry name" value="Rhomboid-like"/>
    <property type="match status" value="1"/>
</dbReference>
<protein>
    <recommendedName>
        <fullName evidence="9">Peptidase S54 rhomboid domain-containing protein</fullName>
    </recommendedName>
</protein>
<feature type="region of interest" description="Disordered" evidence="5">
    <location>
        <begin position="248"/>
        <end position="308"/>
    </location>
</feature>
<evidence type="ECO:0000313" key="7">
    <source>
        <dbReference type="EMBL" id="TPX56354.1"/>
    </source>
</evidence>
<dbReference type="InterPro" id="IPR035952">
    <property type="entry name" value="Rhomboid-like_sf"/>
</dbReference>
<comment type="subcellular location">
    <subcellularLocation>
        <location evidence="1">Membrane</location>
        <topology evidence="1">Multi-pass membrane protein</topology>
    </subcellularLocation>
</comment>
<comment type="caution">
    <text evidence="7">The sequence shown here is derived from an EMBL/GenBank/DDBJ whole genome shotgun (WGS) entry which is preliminary data.</text>
</comment>
<feature type="compositionally biased region" description="Pro residues" evidence="5">
    <location>
        <begin position="295"/>
        <end position="308"/>
    </location>
</feature>
<feature type="transmembrane region" description="Helical" evidence="6">
    <location>
        <begin position="87"/>
        <end position="109"/>
    </location>
</feature>
<dbReference type="GO" id="GO:0005794">
    <property type="term" value="C:Golgi apparatus"/>
    <property type="evidence" value="ECO:0007669"/>
    <property type="project" value="TreeGrafter"/>
</dbReference>
<evidence type="ECO:0008006" key="9">
    <source>
        <dbReference type="Google" id="ProtNLM"/>
    </source>
</evidence>
<dbReference type="GO" id="GO:0016020">
    <property type="term" value="C:membrane"/>
    <property type="evidence" value="ECO:0007669"/>
    <property type="project" value="UniProtKB-SubCell"/>
</dbReference>
<reference evidence="7 8" key="1">
    <citation type="journal article" date="2019" name="Sci. Rep.">
        <title>Comparative genomics of chytrid fungi reveal insights into the obligate biotrophic and pathogenic lifestyle of Synchytrium endobioticum.</title>
        <authorList>
            <person name="van de Vossenberg B.T.L.H."/>
            <person name="Warris S."/>
            <person name="Nguyen H.D.T."/>
            <person name="van Gent-Pelzer M.P.E."/>
            <person name="Joly D.L."/>
            <person name="van de Geest H.C."/>
            <person name="Bonants P.J.M."/>
            <person name="Smith D.S."/>
            <person name="Levesque C.A."/>
            <person name="van der Lee T.A.J."/>
        </authorList>
    </citation>
    <scope>NUCLEOTIDE SEQUENCE [LARGE SCALE GENOMIC DNA]</scope>
    <source>
        <strain evidence="7 8">CBS 809.83</strain>
    </source>
</reference>
<keyword evidence="8" id="KW-1185">Reference proteome</keyword>
<organism evidence="7 8">
    <name type="scientific">Powellomyces hirtus</name>
    <dbReference type="NCBI Taxonomy" id="109895"/>
    <lineage>
        <taxon>Eukaryota</taxon>
        <taxon>Fungi</taxon>
        <taxon>Fungi incertae sedis</taxon>
        <taxon>Chytridiomycota</taxon>
        <taxon>Chytridiomycota incertae sedis</taxon>
        <taxon>Chytridiomycetes</taxon>
        <taxon>Spizellomycetales</taxon>
        <taxon>Powellomycetaceae</taxon>
        <taxon>Powellomyces</taxon>
    </lineage>
</organism>
<evidence type="ECO:0000313" key="8">
    <source>
        <dbReference type="Proteomes" id="UP000318582"/>
    </source>
</evidence>